<keyword evidence="9" id="KW-0249">Electron transport</keyword>
<evidence type="ECO:0000256" key="9">
    <source>
        <dbReference type="ARBA" id="ARBA00022982"/>
    </source>
</evidence>
<evidence type="ECO:0000256" key="17">
    <source>
        <dbReference type="ARBA" id="ARBA00038521"/>
    </source>
</evidence>
<dbReference type="SUPFAM" id="SSF81524">
    <property type="entry name" value="14 kDa protein of cytochrome bc1 complex (Ubiquinol-cytochrome c reductase)"/>
    <property type="match status" value="1"/>
</dbReference>
<evidence type="ECO:0000256" key="8">
    <source>
        <dbReference type="ARBA" id="ARBA00022946"/>
    </source>
</evidence>
<dbReference type="Pfam" id="PF02271">
    <property type="entry name" value="UCR_14kD"/>
    <property type="match status" value="1"/>
</dbReference>
<dbReference type="InterPro" id="IPR003690">
    <property type="entry name" value="MTERF"/>
</dbReference>
<evidence type="ECO:0000256" key="3">
    <source>
        <dbReference type="ARBA" id="ARBA00008554"/>
    </source>
</evidence>
<evidence type="ECO:0000256" key="11">
    <source>
        <dbReference type="ARBA" id="ARBA00023128"/>
    </source>
</evidence>
<keyword evidence="7" id="KW-0999">Mitochondrion inner membrane</keyword>
<evidence type="ECO:0000313" key="22">
    <source>
        <dbReference type="EMBL" id="KAK9403144.1"/>
    </source>
</evidence>
<dbReference type="InterPro" id="IPR036544">
    <property type="entry name" value="QCR7_sf"/>
</dbReference>
<evidence type="ECO:0000256" key="10">
    <source>
        <dbReference type="ARBA" id="ARBA00023015"/>
    </source>
</evidence>
<dbReference type="Pfam" id="PF02536">
    <property type="entry name" value="mTERF"/>
    <property type="match status" value="1"/>
</dbReference>
<evidence type="ECO:0000256" key="5">
    <source>
        <dbReference type="ARBA" id="ARBA00022448"/>
    </source>
</evidence>
<dbReference type="EMBL" id="JAOTOJ010000003">
    <property type="protein sequence ID" value="KAK9403144.1"/>
    <property type="molecule type" value="Genomic_DNA"/>
</dbReference>
<reference evidence="22 23" key="1">
    <citation type="journal article" date="2024" name="Proc. Natl. Acad. Sci. U.S.A.">
        <title>The genetic regulatory architecture and epigenomic basis for age-related changes in rattlesnake venom.</title>
        <authorList>
            <person name="Hogan M.P."/>
            <person name="Holding M.L."/>
            <person name="Nystrom G.S."/>
            <person name="Colston T.J."/>
            <person name="Bartlett D.A."/>
            <person name="Mason A.J."/>
            <person name="Ellsworth S.A."/>
            <person name="Rautsaw R.M."/>
            <person name="Lawrence K.C."/>
            <person name="Strickland J.L."/>
            <person name="He B."/>
            <person name="Fraser P."/>
            <person name="Margres M.J."/>
            <person name="Gilbert D.M."/>
            <person name="Gibbs H.L."/>
            <person name="Parkinson C.L."/>
            <person name="Rokyta D.R."/>
        </authorList>
    </citation>
    <scope>NUCLEOTIDE SEQUENCE [LARGE SCALE GENOMIC DNA]</scope>
    <source>
        <strain evidence="22">DRR0105</strain>
    </source>
</reference>
<dbReference type="GO" id="GO:0006122">
    <property type="term" value="P:mitochondrial electron transport, ubiquinol to cytochrome c"/>
    <property type="evidence" value="ECO:0007669"/>
    <property type="project" value="InterPro"/>
</dbReference>
<keyword evidence="5" id="KW-0813">Transport</keyword>
<name>A0AAW1BM15_CROAD</name>
<evidence type="ECO:0000256" key="7">
    <source>
        <dbReference type="ARBA" id="ARBA00022792"/>
    </source>
</evidence>
<evidence type="ECO:0000256" key="15">
    <source>
        <dbReference type="ARBA" id="ARBA00031684"/>
    </source>
</evidence>
<dbReference type="GO" id="GO:0005743">
    <property type="term" value="C:mitochondrial inner membrane"/>
    <property type="evidence" value="ECO:0007669"/>
    <property type="project" value="UniProtKB-SubCell"/>
</dbReference>
<dbReference type="GO" id="GO:0003676">
    <property type="term" value="F:nucleic acid binding"/>
    <property type="evidence" value="ECO:0007669"/>
    <property type="project" value="InterPro"/>
</dbReference>
<keyword evidence="12" id="KW-0472">Membrane</keyword>
<dbReference type="PANTHER" id="PTHR12022:SF0">
    <property type="entry name" value="CYTOCHROME B-C1 COMPLEX SUBUNIT 7"/>
    <property type="match status" value="1"/>
</dbReference>
<dbReference type="SMART" id="SM00733">
    <property type="entry name" value="Mterf"/>
    <property type="match status" value="6"/>
</dbReference>
<sequence>MGEGAARRFRRSRPQPRGRAAPNLASCSCVRRSALRAGGGGGCPREGEGCFAAAEQALGPFPQALQAVGPQRILKEKKQAPGSSPEDESCSVPWPRVQPELKSCFCPYGYYCHMLLKKFRTLHLDNHRQFCSSSSEPQQTSLSFIDKPKPEIVPTVDTEELLQDLDDDLSISPLEKISEDKSLQIKAAPPPPLESFSLRDYVDHSETLRKLVLLGVNLSMVEKKPNAGQLLVKLDFENDIKKILLFLKDIGLEDTQFGAFLTKNPYILSEEVEDLKTRVDYLISKKFSKEAVTQMVLRAPCLLLLSVEKLDDRLGFFQNVLGLNPRKTRNLVIRLPRLLTGKLEPIEENLSVYEQELGFSKNEIRHIAHTVPKNLSISKKKLTQSFDYVHNVMGISHRLMVHFPQIFNTKFLRIKERHLFLKFLGRAQYDPEQPSYISLEKLIALPDDVGTAVFVEVKMAGRAPVSAGSRLLERFRKWYYNAQGFNKYGLKRDDIIHESDVVKEAIKRLPEDVYYERIFRIKRAVQLSLTHDILPKDQWTKYEEDKPYLWPHVVEVMRERREKKEFRDK</sequence>
<comment type="subunit">
    <text evidence="17">Component of the ubiquinol-cytochrome c oxidoreductase (cytochrome b-c1 complex, complex III, CIII), a multisubunit enzyme composed of 3 respiratory subunits cytochrome b, cytochrome c1 and Rieske protein, 2 core protein subunits, and additional low-molecular weight protein subunits. The complex exists as an obligatory dimer and forms supercomplexes (SCs) in the inner mitochondrial membrane with cytochrome c oxidase (complex IV, CIV).</text>
</comment>
<evidence type="ECO:0000256" key="2">
    <source>
        <dbReference type="ARBA" id="ARBA00007692"/>
    </source>
</evidence>
<evidence type="ECO:0000256" key="4">
    <source>
        <dbReference type="ARBA" id="ARBA00016323"/>
    </source>
</evidence>
<keyword evidence="8" id="KW-0809">Transit peptide</keyword>
<evidence type="ECO:0000256" key="19">
    <source>
        <dbReference type="ARBA" id="ARBA00071275"/>
    </source>
</evidence>
<dbReference type="Gene3D" id="1.25.70.10">
    <property type="entry name" value="Transcription termination factor 3, mitochondrial"/>
    <property type="match status" value="1"/>
</dbReference>
<evidence type="ECO:0000256" key="6">
    <source>
        <dbReference type="ARBA" id="ARBA00022660"/>
    </source>
</evidence>
<keyword evidence="11" id="KW-0496">Mitochondrion</keyword>
<evidence type="ECO:0000256" key="16">
    <source>
        <dbReference type="ARBA" id="ARBA00032927"/>
    </source>
</evidence>
<feature type="region of interest" description="Disordered" evidence="21">
    <location>
        <begin position="1"/>
        <end position="23"/>
    </location>
</feature>
<dbReference type="InterPro" id="IPR003197">
    <property type="entry name" value="QCR7"/>
</dbReference>
<dbReference type="GO" id="GO:0045275">
    <property type="term" value="C:respiratory chain complex III"/>
    <property type="evidence" value="ECO:0007669"/>
    <property type="project" value="InterPro"/>
</dbReference>
<comment type="subunit">
    <text evidence="18">Component of the ubiquinol-cytochrome c oxidoreductase (cytochrome b-c1 complex, complex III, CIII), a multisubunit enzyme composed of 11 subunits. The complex is composed of 3 respiratory subunits cytochrome b, cytochrome c1 and Rieske protein UQCRFS1, 2 core protein subunits UQCRC1/QCR1 and UQCRC2/QCR2, and 6 low-molecular weight protein subunits UQCRH/QCR6, UQCRB/QCR7, UQCRQ/QCR8, UQCR10/QCR9, UQCR11/QCR10 and subunit 9, the cleavage product of Rieske protein UQCRFS1. The complex exists as an obligatory dimer and forms supercomplexes (SCs) in the inner mitochondrial membrane with NADH-ubiquinone oxidoreductase (complex I, CI) and cytochrome c oxidase (complex IV, CIV), resulting in different assemblies (supercomplex SCI(1)III(2)IV(1) and megacomplex MCI(2)III(2)IV(2)).</text>
</comment>
<evidence type="ECO:0000256" key="1">
    <source>
        <dbReference type="ARBA" id="ARBA00004443"/>
    </source>
</evidence>
<keyword evidence="23" id="KW-1185">Reference proteome</keyword>
<comment type="similarity">
    <text evidence="2">Belongs to the mTERF family.</text>
</comment>
<evidence type="ECO:0000313" key="23">
    <source>
        <dbReference type="Proteomes" id="UP001474421"/>
    </source>
</evidence>
<comment type="similarity">
    <text evidence="3">Belongs to the UQCRB/QCR7 family.</text>
</comment>
<evidence type="ECO:0000256" key="14">
    <source>
        <dbReference type="ARBA" id="ARBA00031021"/>
    </source>
</evidence>
<keyword evidence="10" id="KW-0805">Transcription regulation</keyword>
<dbReference type="InterPro" id="IPR038538">
    <property type="entry name" value="MTERF_sf"/>
</dbReference>
<comment type="caution">
    <text evidence="22">The sequence shown here is derived from an EMBL/GenBank/DDBJ whole genome shotgun (WGS) entry which is preliminary data.</text>
</comment>
<evidence type="ECO:0000256" key="13">
    <source>
        <dbReference type="ARBA" id="ARBA00023163"/>
    </source>
</evidence>
<dbReference type="FunFam" id="1.10.1090.10:FF:000001">
    <property type="entry name" value="Cytochrome b-c1 complex subunit 7"/>
    <property type="match status" value="1"/>
</dbReference>
<feature type="compositionally biased region" description="Basic residues" evidence="21">
    <location>
        <begin position="7"/>
        <end position="16"/>
    </location>
</feature>
<dbReference type="Proteomes" id="UP001474421">
    <property type="component" value="Unassembled WGS sequence"/>
</dbReference>
<protein>
    <recommendedName>
        <fullName evidence="4">Cytochrome b-c1 complex subunit 7</fullName>
    </recommendedName>
    <alternativeName>
        <fullName evidence="15">Complex III subunit 7</fullName>
    </alternativeName>
    <alternativeName>
        <fullName evidence="14">Complex III subunit VII</fullName>
    </alternativeName>
    <alternativeName>
        <fullName evidence="19">Transcription termination factor 3, mitochondrial</fullName>
    </alternativeName>
    <alternativeName>
        <fullName evidence="16">Ubiquinol-cytochrome c reductase complex 14 kDa protein</fullName>
    </alternativeName>
    <alternativeName>
        <fullName evidence="20">mTERF domain-containing protein 1, mitochondrial</fullName>
    </alternativeName>
</protein>
<organism evidence="22 23">
    <name type="scientific">Crotalus adamanteus</name>
    <name type="common">Eastern diamondback rattlesnake</name>
    <dbReference type="NCBI Taxonomy" id="8729"/>
    <lineage>
        <taxon>Eukaryota</taxon>
        <taxon>Metazoa</taxon>
        <taxon>Chordata</taxon>
        <taxon>Craniata</taxon>
        <taxon>Vertebrata</taxon>
        <taxon>Euteleostomi</taxon>
        <taxon>Lepidosauria</taxon>
        <taxon>Squamata</taxon>
        <taxon>Bifurcata</taxon>
        <taxon>Unidentata</taxon>
        <taxon>Episquamata</taxon>
        <taxon>Toxicofera</taxon>
        <taxon>Serpentes</taxon>
        <taxon>Colubroidea</taxon>
        <taxon>Viperidae</taxon>
        <taxon>Crotalinae</taxon>
        <taxon>Crotalus</taxon>
    </lineage>
</organism>
<dbReference type="AlphaFoldDB" id="A0AAW1BM15"/>
<dbReference type="FunFam" id="1.25.70.10:FF:000002">
    <property type="entry name" value="transcription termination factor 3, mitochondrial"/>
    <property type="match status" value="1"/>
</dbReference>
<dbReference type="Gene3D" id="1.10.1090.10">
    <property type="entry name" value="Cytochrome b-c1 complex subunit 7"/>
    <property type="match status" value="1"/>
</dbReference>
<gene>
    <name evidence="22" type="ORF">NXF25_007971</name>
</gene>
<evidence type="ECO:0000256" key="20">
    <source>
        <dbReference type="ARBA" id="ARBA00081775"/>
    </source>
</evidence>
<evidence type="ECO:0000256" key="12">
    <source>
        <dbReference type="ARBA" id="ARBA00023136"/>
    </source>
</evidence>
<comment type="subcellular location">
    <subcellularLocation>
        <location evidence="1">Mitochondrion inner membrane</location>
        <topology evidence="1">Peripheral membrane protein</topology>
        <orientation evidence="1">Matrix side</orientation>
    </subcellularLocation>
</comment>
<keyword evidence="6" id="KW-0679">Respiratory chain</keyword>
<evidence type="ECO:0000256" key="18">
    <source>
        <dbReference type="ARBA" id="ARBA00046393"/>
    </source>
</evidence>
<evidence type="ECO:0000256" key="21">
    <source>
        <dbReference type="SAM" id="MobiDB-lite"/>
    </source>
</evidence>
<accession>A0AAW1BM15</accession>
<dbReference type="GO" id="GO:0006355">
    <property type="term" value="P:regulation of DNA-templated transcription"/>
    <property type="evidence" value="ECO:0007669"/>
    <property type="project" value="UniProtKB-ARBA"/>
</dbReference>
<dbReference type="PANTHER" id="PTHR12022">
    <property type="entry name" value="UBIQUINOL-CYTOCHROME C REDUCTASE COMPLEX 14 KD PROTEIN"/>
    <property type="match status" value="1"/>
</dbReference>
<proteinExistence type="inferred from homology"/>
<keyword evidence="13" id="KW-0804">Transcription</keyword>